<dbReference type="InterPro" id="IPR009959">
    <property type="entry name" value="Cyclase_SnoaL-like"/>
</dbReference>
<evidence type="ECO:0000313" key="1">
    <source>
        <dbReference type="EMBL" id="PNP39787.1"/>
    </source>
</evidence>
<reference evidence="1 2" key="1">
    <citation type="submission" date="2017-02" db="EMBL/GenBank/DDBJ databases">
        <title>Genomes of Trichoderma spp. with biocontrol activity.</title>
        <authorList>
            <person name="Gardiner D."/>
            <person name="Kazan K."/>
            <person name="Vos C."/>
            <person name="Harvey P."/>
        </authorList>
    </citation>
    <scope>NUCLEOTIDE SEQUENCE [LARGE SCALE GENOMIC DNA]</scope>
    <source>
        <strain evidence="1 2">A5MH</strain>
    </source>
</reference>
<organism evidence="1 2">
    <name type="scientific">Trichoderma gamsii</name>
    <dbReference type="NCBI Taxonomy" id="398673"/>
    <lineage>
        <taxon>Eukaryota</taxon>
        <taxon>Fungi</taxon>
        <taxon>Dikarya</taxon>
        <taxon>Ascomycota</taxon>
        <taxon>Pezizomycotina</taxon>
        <taxon>Sordariomycetes</taxon>
        <taxon>Hypocreomycetidae</taxon>
        <taxon>Hypocreales</taxon>
        <taxon>Hypocreaceae</taxon>
        <taxon>Trichoderma</taxon>
    </lineage>
</organism>
<dbReference type="InterPro" id="IPR032710">
    <property type="entry name" value="NTF2-like_dom_sf"/>
</dbReference>
<dbReference type="GO" id="GO:0030638">
    <property type="term" value="P:polyketide metabolic process"/>
    <property type="evidence" value="ECO:0007669"/>
    <property type="project" value="InterPro"/>
</dbReference>
<accession>A0A2K0T2M5</accession>
<protein>
    <recommendedName>
        <fullName evidence="3">SnoaL-like polyketide cyclase</fullName>
    </recommendedName>
</protein>
<dbReference type="Proteomes" id="UP000236546">
    <property type="component" value="Unassembled WGS sequence"/>
</dbReference>
<dbReference type="Pfam" id="PF07366">
    <property type="entry name" value="SnoaL"/>
    <property type="match status" value="1"/>
</dbReference>
<dbReference type="SUPFAM" id="SSF54427">
    <property type="entry name" value="NTF2-like"/>
    <property type="match status" value="1"/>
</dbReference>
<sequence length="166" mass="18514">MSLEQKNKKIVAEYFDRYWVKRDVSVVDELCSDDFVQSYPNHGPRHGKGGAKKMLSDFTQAFPDLTFRQYQTPLIAEGNYVAAQWVGGGTHTGTAFDDMSVGKLASPNSGKKIHFSGMTIFTLKNGKIVKEIAEEGGLTVLQQLDLVPQPNPGKEIKWDEEGNQIY</sequence>
<dbReference type="Gene3D" id="3.10.450.50">
    <property type="match status" value="1"/>
</dbReference>
<dbReference type="EMBL" id="MTYH01000075">
    <property type="protein sequence ID" value="PNP39787.1"/>
    <property type="molecule type" value="Genomic_DNA"/>
</dbReference>
<evidence type="ECO:0000313" key="2">
    <source>
        <dbReference type="Proteomes" id="UP000236546"/>
    </source>
</evidence>
<dbReference type="OrthoDB" id="3657563at2759"/>
<evidence type="ECO:0008006" key="3">
    <source>
        <dbReference type="Google" id="ProtNLM"/>
    </source>
</evidence>
<comment type="caution">
    <text evidence="1">The sequence shown here is derived from an EMBL/GenBank/DDBJ whole genome shotgun (WGS) entry which is preliminary data.</text>
</comment>
<dbReference type="AlphaFoldDB" id="A0A2K0T2M5"/>
<dbReference type="PANTHER" id="PTHR38436">
    <property type="entry name" value="POLYKETIDE CYCLASE SNOAL-LIKE DOMAIN"/>
    <property type="match status" value="1"/>
</dbReference>
<proteinExistence type="predicted"/>
<gene>
    <name evidence="1" type="ORF">TGAMA5MH_08306</name>
</gene>
<dbReference type="PANTHER" id="PTHR38436:SF1">
    <property type="entry name" value="ESTER CYCLASE"/>
    <property type="match status" value="1"/>
</dbReference>
<name>A0A2K0T2M5_9HYPO</name>